<sequence length="68" mass="7390">MPFGAGTAVLSRTLSFWLIRTFERWTAEAVEAGIADVGGVAGRRDATRSARDASSCERLCITQRGKCR</sequence>
<evidence type="ECO:0000313" key="2">
    <source>
        <dbReference type="Proteomes" id="UP000035352"/>
    </source>
</evidence>
<dbReference type="Proteomes" id="UP000035352">
    <property type="component" value="Chromosome"/>
</dbReference>
<organism evidence="1 2">
    <name type="scientific">Caldimonas brevitalea</name>
    <dbReference type="NCBI Taxonomy" id="413882"/>
    <lineage>
        <taxon>Bacteria</taxon>
        <taxon>Pseudomonadati</taxon>
        <taxon>Pseudomonadota</taxon>
        <taxon>Betaproteobacteria</taxon>
        <taxon>Burkholderiales</taxon>
        <taxon>Sphaerotilaceae</taxon>
        <taxon>Caldimonas</taxon>
    </lineage>
</organism>
<dbReference type="KEGG" id="pbh:AAW51_3064"/>
<gene>
    <name evidence="1" type="ORF">AAW51_3064</name>
</gene>
<proteinExistence type="predicted"/>
<dbReference type="AlphaFoldDB" id="A0A0G3BTA8"/>
<reference evidence="1 2" key="1">
    <citation type="submission" date="2015-05" db="EMBL/GenBank/DDBJ databases">
        <authorList>
            <person name="Tang B."/>
            <person name="Yu Y."/>
        </authorList>
    </citation>
    <scope>NUCLEOTIDE SEQUENCE [LARGE SCALE GENOMIC DNA]</scope>
    <source>
        <strain evidence="1 2">DSM 7029</strain>
    </source>
</reference>
<protein>
    <submittedName>
        <fullName evidence="1">Uncharacterized protein</fullName>
    </submittedName>
</protein>
<dbReference type="EMBL" id="CP011371">
    <property type="protein sequence ID" value="AKJ29755.1"/>
    <property type="molecule type" value="Genomic_DNA"/>
</dbReference>
<accession>A0A0G3BTA8</accession>
<evidence type="ECO:0000313" key="1">
    <source>
        <dbReference type="EMBL" id="AKJ29755.1"/>
    </source>
</evidence>
<dbReference type="STRING" id="413882.AAW51_3064"/>
<name>A0A0G3BTA8_9BURK</name>
<keyword evidence="2" id="KW-1185">Reference proteome</keyword>